<dbReference type="EMBL" id="CP049889">
    <property type="protein sequence ID" value="QIK51768.1"/>
    <property type="molecule type" value="Genomic_DNA"/>
</dbReference>
<dbReference type="Gene3D" id="3.40.630.30">
    <property type="match status" value="1"/>
</dbReference>
<feature type="domain" description="N-acetyltransferase" evidence="1">
    <location>
        <begin position="2"/>
        <end position="137"/>
    </location>
</feature>
<evidence type="ECO:0000313" key="2">
    <source>
        <dbReference type="EMBL" id="QIK51768.1"/>
    </source>
</evidence>
<sequence>MIQYSENGRIPFEKLMDLYNSVGWTAYTKDLNVMKKLLPGALSYTSAWDGDRLVGLIRTVGDGCSILYIQDLLVHPDYQRQGIGQTLVTQTVAAAENIRQIFLSTDNTEKTVQFYRSVGFVTMEETGAVTFTYRGDK</sequence>
<dbReference type="SUPFAM" id="SSF55729">
    <property type="entry name" value="Acyl-CoA N-acyltransferases (Nat)"/>
    <property type="match status" value="1"/>
</dbReference>
<proteinExistence type="predicted"/>
<dbReference type="Proteomes" id="UP000501830">
    <property type="component" value="Chromosome"/>
</dbReference>
<dbReference type="GO" id="GO:0016747">
    <property type="term" value="F:acyltransferase activity, transferring groups other than amino-acyl groups"/>
    <property type="evidence" value="ECO:0007669"/>
    <property type="project" value="InterPro"/>
</dbReference>
<protein>
    <submittedName>
        <fullName evidence="2">GNAT family N-acetyltransferase</fullName>
    </submittedName>
</protein>
<dbReference type="Pfam" id="PF13673">
    <property type="entry name" value="Acetyltransf_10"/>
    <property type="match status" value="1"/>
</dbReference>
<evidence type="ECO:0000259" key="1">
    <source>
        <dbReference type="PROSITE" id="PS51186"/>
    </source>
</evidence>
<accession>A0A6G7WHV3</accession>
<dbReference type="RefSeq" id="WP_166062826.1">
    <property type="nucleotide sequence ID" value="NZ_CP049889.1"/>
</dbReference>
<dbReference type="InterPro" id="IPR053144">
    <property type="entry name" value="Acetyltransferase_Butenolide"/>
</dbReference>
<keyword evidence="3" id="KW-1185">Reference proteome</keyword>
<dbReference type="InterPro" id="IPR016181">
    <property type="entry name" value="Acyl_CoA_acyltransferase"/>
</dbReference>
<dbReference type="PANTHER" id="PTHR43233:SF1">
    <property type="entry name" value="FAMILY N-ACETYLTRANSFERASE, PUTATIVE (AFU_ORTHOLOGUE AFUA_6G03350)-RELATED"/>
    <property type="match status" value="1"/>
</dbReference>
<gene>
    <name evidence="2" type="ORF">G7058_06870</name>
</gene>
<keyword evidence="2" id="KW-0808">Transferase</keyword>
<dbReference type="AlphaFoldDB" id="A0A6G7WHV3"/>
<dbReference type="PROSITE" id="PS51186">
    <property type="entry name" value="GNAT"/>
    <property type="match status" value="1"/>
</dbReference>
<name>A0A6G7WHV3_9LACT</name>
<evidence type="ECO:0000313" key="3">
    <source>
        <dbReference type="Proteomes" id="UP000501830"/>
    </source>
</evidence>
<dbReference type="InterPro" id="IPR000182">
    <property type="entry name" value="GNAT_dom"/>
</dbReference>
<organism evidence="2 3">
    <name type="scientific">Jeotgalibaca porci</name>
    <dbReference type="NCBI Taxonomy" id="1868793"/>
    <lineage>
        <taxon>Bacteria</taxon>
        <taxon>Bacillati</taxon>
        <taxon>Bacillota</taxon>
        <taxon>Bacilli</taxon>
        <taxon>Lactobacillales</taxon>
        <taxon>Carnobacteriaceae</taxon>
        <taxon>Jeotgalibaca</taxon>
    </lineage>
</organism>
<dbReference type="KEGG" id="jpo:G7058_06870"/>
<dbReference type="GeneID" id="94553000"/>
<dbReference type="CDD" id="cd04301">
    <property type="entry name" value="NAT_SF"/>
    <property type="match status" value="1"/>
</dbReference>
<dbReference type="PANTHER" id="PTHR43233">
    <property type="entry name" value="FAMILY N-ACETYLTRANSFERASE, PUTATIVE (AFU_ORTHOLOGUE AFUA_6G03350)-RELATED"/>
    <property type="match status" value="1"/>
</dbReference>
<reference evidence="2 3" key="1">
    <citation type="journal article" date="2017" name="Int. J. Syst. Evol. Microbiol.">
        <title>Jeotgalibaca porci sp. nov. and Jeotgalibaca arthritidis sp. nov., isolated from pigs, and emended description of the genus Jeotgalibaca.</title>
        <authorList>
            <person name="Zamora L."/>
            <person name="Perez-Sancho M."/>
            <person name="Dominguez L."/>
            <person name="Fernandez-Garayzabal J.F."/>
            <person name="Vela A.I."/>
        </authorList>
    </citation>
    <scope>NUCLEOTIDE SEQUENCE [LARGE SCALE GENOMIC DNA]</scope>
    <source>
        <strain evidence="2 3">CCUG 69148</strain>
    </source>
</reference>